<dbReference type="AlphaFoldDB" id="A0A0D0BX23"/>
<evidence type="ECO:0000256" key="1">
    <source>
        <dbReference type="SAM" id="MobiDB-lite"/>
    </source>
</evidence>
<accession>A0A0D0BX23</accession>
<feature type="region of interest" description="Disordered" evidence="1">
    <location>
        <begin position="272"/>
        <end position="322"/>
    </location>
</feature>
<evidence type="ECO:0000313" key="2">
    <source>
        <dbReference type="EMBL" id="KIK54309.1"/>
    </source>
</evidence>
<protein>
    <submittedName>
        <fullName evidence="2">Uncharacterized protein</fullName>
    </submittedName>
</protein>
<feature type="compositionally biased region" description="Low complexity" evidence="1">
    <location>
        <begin position="163"/>
        <end position="176"/>
    </location>
</feature>
<reference evidence="2 3" key="1">
    <citation type="submission" date="2014-04" db="EMBL/GenBank/DDBJ databases">
        <title>Evolutionary Origins and Diversification of the Mycorrhizal Mutualists.</title>
        <authorList>
            <consortium name="DOE Joint Genome Institute"/>
            <consortium name="Mycorrhizal Genomics Consortium"/>
            <person name="Kohler A."/>
            <person name="Kuo A."/>
            <person name="Nagy L.G."/>
            <person name="Floudas D."/>
            <person name="Copeland A."/>
            <person name="Barry K.W."/>
            <person name="Cichocki N."/>
            <person name="Veneault-Fourrey C."/>
            <person name="LaButti K."/>
            <person name="Lindquist E.A."/>
            <person name="Lipzen A."/>
            <person name="Lundell T."/>
            <person name="Morin E."/>
            <person name="Murat C."/>
            <person name="Riley R."/>
            <person name="Ohm R."/>
            <person name="Sun H."/>
            <person name="Tunlid A."/>
            <person name="Henrissat B."/>
            <person name="Grigoriev I.V."/>
            <person name="Hibbett D.S."/>
            <person name="Martin F."/>
        </authorList>
    </citation>
    <scope>NUCLEOTIDE SEQUENCE [LARGE SCALE GENOMIC DNA]</scope>
    <source>
        <strain evidence="2 3">FD-317 M1</strain>
    </source>
</reference>
<dbReference type="HOGENOM" id="CLU_863443_0_0_1"/>
<proteinExistence type="predicted"/>
<evidence type="ECO:0000313" key="3">
    <source>
        <dbReference type="Proteomes" id="UP000053593"/>
    </source>
</evidence>
<feature type="region of interest" description="Disordered" evidence="1">
    <location>
        <begin position="159"/>
        <end position="201"/>
    </location>
</feature>
<gene>
    <name evidence="2" type="ORF">GYMLUDRAFT_63248</name>
</gene>
<name>A0A0D0BX23_9AGAR</name>
<sequence>MISTPTSSELYYLGNTHPVPPGCGWGFWSMDTSWAVQPPLSSAHISSWTPIGWKSAGPLADCYEKFKRYSGASQRMKQKELIDDEEPDQDLAEYIPQLQRNNVDWIDIGQTRALALLPVYDENNDIVPLRRVKNAISGSTISISNLACWNNQALSQTNLSTEPPLSQQSSDSPLDSHGNQNASVEEHTAEREPSTAVNVDDLNTVTNATQQTTEKCHDGVVNKSVTNRIEEATEQNRNGQTIVENSNQATVTPRNNTNVVQMELDLEEEVCTPDSSLEHGDSSKKKSGVQKAYQLRGKQPCNGNISDPETVGNKKGKTAGVT</sequence>
<dbReference type="Proteomes" id="UP000053593">
    <property type="component" value="Unassembled WGS sequence"/>
</dbReference>
<organism evidence="2 3">
    <name type="scientific">Collybiopsis luxurians FD-317 M1</name>
    <dbReference type="NCBI Taxonomy" id="944289"/>
    <lineage>
        <taxon>Eukaryota</taxon>
        <taxon>Fungi</taxon>
        <taxon>Dikarya</taxon>
        <taxon>Basidiomycota</taxon>
        <taxon>Agaricomycotina</taxon>
        <taxon>Agaricomycetes</taxon>
        <taxon>Agaricomycetidae</taxon>
        <taxon>Agaricales</taxon>
        <taxon>Marasmiineae</taxon>
        <taxon>Omphalotaceae</taxon>
        <taxon>Collybiopsis</taxon>
        <taxon>Collybiopsis luxurians</taxon>
    </lineage>
</organism>
<feature type="compositionally biased region" description="Basic and acidic residues" evidence="1">
    <location>
        <begin position="184"/>
        <end position="193"/>
    </location>
</feature>
<dbReference type="EMBL" id="KN834817">
    <property type="protein sequence ID" value="KIK54309.1"/>
    <property type="molecule type" value="Genomic_DNA"/>
</dbReference>
<keyword evidence="3" id="KW-1185">Reference proteome</keyword>